<dbReference type="STRING" id="1122195.SAMN02745164_00506"/>
<dbReference type="EMBL" id="FQUI01000005">
    <property type="protein sequence ID" value="SHE47807.1"/>
    <property type="molecule type" value="Genomic_DNA"/>
</dbReference>
<sequence length="382" mass="43998">MEVKKEELTKQIATTWAALRQDVSEIMNIPDLDNDTIKNMLRDETISSALNFLTKNIINFIGEYVHEDEEKNAFVNTNFENLDISLEVISERILTDAIAYGFSVSELVWELKNNKLYLKKIIPLDPSTISFYLSDGEIIKIIQKTSNKNIEIPVEKCFIFRLNQRELYGKTELEKIYRAWKFKSIMFKFWAIAMERYAMPIAHGKTLGDTEELLNALKSIWSQGVIATDPETEIELLEPKSTIADSFEKSIEYTNMLIYRGLLLPQLLAGTQNVGSYSLGKVHMDLFLSSVRKMAKYYSENLIDSVVAKMIEYNFADVKSYGRFLEAEQPSNDERTKLAQVVNTLINTGIVDPIEDNDWIRDLFKFPKNAEISKVDEADDWN</sequence>
<protein>
    <recommendedName>
        <fullName evidence="3">DUF935 family protein</fullName>
    </recommendedName>
</protein>
<proteinExistence type="predicted"/>
<comment type="caution">
    <text evidence="1">The sequence shown here is derived from an EMBL/GenBank/DDBJ whole genome shotgun (WGS) entry which is preliminary data.</text>
</comment>
<dbReference type="Pfam" id="PF06074">
    <property type="entry name" value="Portal_Mu"/>
    <property type="match status" value="1"/>
</dbReference>
<organism evidence="1 2">
    <name type="scientific">Marinitoga hydrogenitolerans (strain DSM 16785 / JCM 12826 / AT1271)</name>
    <dbReference type="NCBI Taxonomy" id="1122195"/>
    <lineage>
        <taxon>Bacteria</taxon>
        <taxon>Thermotogati</taxon>
        <taxon>Thermotogota</taxon>
        <taxon>Thermotogae</taxon>
        <taxon>Petrotogales</taxon>
        <taxon>Petrotogaceae</taxon>
        <taxon>Marinitoga</taxon>
    </lineage>
</organism>
<reference evidence="1" key="1">
    <citation type="submission" date="2016-11" db="EMBL/GenBank/DDBJ databases">
        <authorList>
            <person name="Varghese N."/>
            <person name="Submissions S."/>
        </authorList>
    </citation>
    <scope>NUCLEOTIDE SEQUENCE [LARGE SCALE GENOMIC DNA]</scope>
    <source>
        <strain evidence="1">DSM 16785</strain>
    </source>
</reference>
<dbReference type="SUPFAM" id="SSF89162">
    <property type="entry name" value="Gametocyte protein Pfg27"/>
    <property type="match status" value="1"/>
</dbReference>
<evidence type="ECO:0000313" key="2">
    <source>
        <dbReference type="Proteomes" id="UP000184334"/>
    </source>
</evidence>
<gene>
    <name evidence="1" type="ORF">SAMN02745164_00506</name>
</gene>
<dbReference type="Proteomes" id="UP000184334">
    <property type="component" value="Unassembled WGS sequence"/>
</dbReference>
<dbReference type="InterPro" id="IPR036469">
    <property type="entry name" value="Pfg27_sf"/>
</dbReference>
<evidence type="ECO:0000313" key="1">
    <source>
        <dbReference type="EMBL" id="SHE47807.1"/>
    </source>
</evidence>
<dbReference type="RefSeq" id="WP_072863127.1">
    <property type="nucleotide sequence ID" value="NZ_FQUI01000005.1"/>
</dbReference>
<evidence type="ECO:0008006" key="3">
    <source>
        <dbReference type="Google" id="ProtNLM"/>
    </source>
</evidence>
<name>A0A1M4TU27_MARH1</name>
<dbReference type="InterPro" id="IPR009279">
    <property type="entry name" value="Portal_Mu"/>
</dbReference>
<dbReference type="AlphaFoldDB" id="A0A1M4TU27"/>
<dbReference type="OrthoDB" id="9802690at2"/>
<accession>A0A1M4TU27</accession>
<keyword evidence="2" id="KW-1185">Reference proteome</keyword>